<organism evidence="3 4">
    <name type="scientific">Dictyostelium purpureum</name>
    <name type="common">Slime mold</name>
    <dbReference type="NCBI Taxonomy" id="5786"/>
    <lineage>
        <taxon>Eukaryota</taxon>
        <taxon>Amoebozoa</taxon>
        <taxon>Evosea</taxon>
        <taxon>Eumycetozoa</taxon>
        <taxon>Dictyostelia</taxon>
        <taxon>Dictyosteliales</taxon>
        <taxon>Dictyosteliaceae</taxon>
        <taxon>Dictyostelium</taxon>
    </lineage>
</organism>
<dbReference type="KEGG" id="dpp:DICPUDRAFT_157365"/>
<dbReference type="RefSeq" id="XP_003292632.1">
    <property type="nucleotide sequence ID" value="XM_003292584.1"/>
</dbReference>
<accession>F0ZYY4</accession>
<keyword evidence="4" id="KW-1185">Reference proteome</keyword>
<evidence type="ECO:0000313" key="4">
    <source>
        <dbReference type="Proteomes" id="UP000001064"/>
    </source>
</evidence>
<dbReference type="PANTHER" id="PTHR14499:SF136">
    <property type="entry name" value="GH08630P"/>
    <property type="match status" value="1"/>
</dbReference>
<dbReference type="Gene3D" id="3.30.710.10">
    <property type="entry name" value="Potassium Channel Kv1.1, Chain A"/>
    <property type="match status" value="1"/>
</dbReference>
<dbReference type="InParanoid" id="F0ZYY4"/>
<reference evidence="4" key="1">
    <citation type="journal article" date="2011" name="Genome Biol.">
        <title>Comparative genomics of the social amoebae Dictyostelium discoideum and Dictyostelium purpureum.</title>
        <authorList>
            <consortium name="US DOE Joint Genome Institute (JGI-PGF)"/>
            <person name="Sucgang R."/>
            <person name="Kuo A."/>
            <person name="Tian X."/>
            <person name="Salerno W."/>
            <person name="Parikh A."/>
            <person name="Feasley C.L."/>
            <person name="Dalin E."/>
            <person name="Tu H."/>
            <person name="Huang E."/>
            <person name="Barry K."/>
            <person name="Lindquist E."/>
            <person name="Shapiro H."/>
            <person name="Bruce D."/>
            <person name="Schmutz J."/>
            <person name="Salamov A."/>
            <person name="Fey P."/>
            <person name="Gaudet P."/>
            <person name="Anjard C."/>
            <person name="Babu M.M."/>
            <person name="Basu S."/>
            <person name="Bushmanova Y."/>
            <person name="van der Wel H."/>
            <person name="Katoh-Kurasawa M."/>
            <person name="Dinh C."/>
            <person name="Coutinho P.M."/>
            <person name="Saito T."/>
            <person name="Elias M."/>
            <person name="Schaap P."/>
            <person name="Kay R.R."/>
            <person name="Henrissat B."/>
            <person name="Eichinger L."/>
            <person name="Rivero F."/>
            <person name="Putnam N.H."/>
            <person name="West C.M."/>
            <person name="Loomis W.F."/>
            <person name="Chisholm R.L."/>
            <person name="Shaulsky G."/>
            <person name="Strassmann J.E."/>
            <person name="Queller D.C."/>
            <person name="Kuspa A."/>
            <person name="Grigoriev I.V."/>
        </authorList>
    </citation>
    <scope>NUCLEOTIDE SEQUENCE [LARGE SCALE GENOMIC DNA]</scope>
    <source>
        <strain evidence="4">QSDP1</strain>
    </source>
</reference>
<dbReference type="PANTHER" id="PTHR14499">
    <property type="entry name" value="POTASSIUM CHANNEL TETRAMERIZATION DOMAIN-CONTAINING"/>
    <property type="match status" value="1"/>
</dbReference>
<dbReference type="EMBL" id="GL871296">
    <property type="protein sequence ID" value="EGC30843.1"/>
    <property type="molecule type" value="Genomic_DNA"/>
</dbReference>
<dbReference type="FunCoup" id="F0ZYY4">
    <property type="interactions" value="70"/>
</dbReference>
<dbReference type="VEuPathDB" id="AmoebaDB:DICPUDRAFT_157365"/>
<dbReference type="OrthoDB" id="10025005at2759"/>
<dbReference type="OMA" id="YKMFIKE"/>
<gene>
    <name evidence="3" type="ORF">DICPUDRAFT_157365</name>
</gene>
<dbReference type="SUPFAM" id="SSF54695">
    <property type="entry name" value="POZ domain"/>
    <property type="match status" value="1"/>
</dbReference>
<dbReference type="InterPro" id="IPR000210">
    <property type="entry name" value="BTB/POZ_dom"/>
</dbReference>
<evidence type="ECO:0000259" key="2">
    <source>
        <dbReference type="SMART" id="SM00225"/>
    </source>
</evidence>
<proteinExistence type="predicted"/>
<dbReference type="InterPro" id="IPR011333">
    <property type="entry name" value="SKP1/BTB/POZ_sf"/>
</dbReference>
<evidence type="ECO:0000313" key="3">
    <source>
        <dbReference type="EMBL" id="EGC30843.1"/>
    </source>
</evidence>
<dbReference type="GeneID" id="10508584"/>
<dbReference type="eggNOG" id="KOG4390">
    <property type="taxonomic scope" value="Eukaryota"/>
</dbReference>
<dbReference type="Proteomes" id="UP000001064">
    <property type="component" value="Unassembled WGS sequence"/>
</dbReference>
<sequence length="381" mass="44794">MEQKKEDYIFEKDEIINLNVGGRLFRTYLSTLQKSEFENSLLGTMFNPRNKHLLKPNEKSEYFFDRSPDLFEYIINYYRTNELDIPISIPYKMFIKELDYFQMPHHSSTCNNNNYNFNTMNSFKLNLNPIQQQQHQQQLNLNSIQQQQQQQQQQQLNLNKSNLSPRLINNVLLSNLNNNSNNSSNGTNSGNNSNSNSCNISPRVVLNNENQCNINNNNESNQNNIIDNQNNNQNNQNATSLCTCNNMLLGERLKLLSLDKARKDGGDMLELIKIYCYETLIKAAEQGKQYEIIQFKSSDTEIEKFYSFISNLRNRELFLLDLMNDGFDVNFSEEFGRYYHSYLLQITFWSRYSTSSNVKKQIKLLYISSFQVFKMKQMIMS</sequence>
<dbReference type="GO" id="GO:0051260">
    <property type="term" value="P:protein homooligomerization"/>
    <property type="evidence" value="ECO:0007669"/>
    <property type="project" value="InterPro"/>
</dbReference>
<dbReference type="SMART" id="SM00225">
    <property type="entry name" value="BTB"/>
    <property type="match status" value="1"/>
</dbReference>
<dbReference type="AlphaFoldDB" id="F0ZYY4"/>
<dbReference type="CDD" id="cd18317">
    <property type="entry name" value="BTB_POZ_Kv"/>
    <property type="match status" value="1"/>
</dbReference>
<feature type="region of interest" description="Disordered" evidence="1">
    <location>
        <begin position="174"/>
        <end position="200"/>
    </location>
</feature>
<protein>
    <recommendedName>
        <fullName evidence="2">BTB domain-containing protein</fullName>
    </recommendedName>
</protein>
<name>F0ZYY4_DICPU</name>
<dbReference type="Pfam" id="PF02214">
    <property type="entry name" value="BTB_2"/>
    <property type="match status" value="1"/>
</dbReference>
<evidence type="ECO:0000256" key="1">
    <source>
        <dbReference type="SAM" id="MobiDB-lite"/>
    </source>
</evidence>
<dbReference type="InterPro" id="IPR003131">
    <property type="entry name" value="T1-type_BTB"/>
</dbReference>
<dbReference type="STRING" id="5786.F0ZYY4"/>
<feature type="domain" description="BTB" evidence="2">
    <location>
        <begin position="14"/>
        <end position="118"/>
    </location>
</feature>